<dbReference type="EMBL" id="GBHO01019811">
    <property type="protein sequence ID" value="JAG23793.1"/>
    <property type="molecule type" value="Transcribed_RNA"/>
</dbReference>
<evidence type="ECO:0000256" key="1">
    <source>
        <dbReference type="SAM" id="MobiDB-lite"/>
    </source>
</evidence>
<dbReference type="AlphaFoldDB" id="A0A0A9XY50"/>
<name>A0A0A9XY50_LYGHE</name>
<gene>
    <name evidence="2" type="primary">SUP35_1</name>
    <name evidence="2" type="ORF">CM83_15597</name>
</gene>
<accession>A0A0A9XY50</accession>
<reference evidence="2" key="1">
    <citation type="journal article" date="2014" name="PLoS ONE">
        <title>Transcriptome-Based Identification of ABC Transporters in the Western Tarnished Plant Bug Lygus hesperus.</title>
        <authorList>
            <person name="Hull J.J."/>
            <person name="Chaney K."/>
            <person name="Geib S.M."/>
            <person name="Fabrick J.A."/>
            <person name="Brent C.S."/>
            <person name="Walsh D."/>
            <person name="Lavine L.C."/>
        </authorList>
    </citation>
    <scope>NUCLEOTIDE SEQUENCE</scope>
</reference>
<feature type="compositionally biased region" description="Polar residues" evidence="1">
    <location>
        <begin position="26"/>
        <end position="51"/>
    </location>
</feature>
<feature type="non-terminal residue" evidence="2">
    <location>
        <position position="114"/>
    </location>
</feature>
<protein>
    <submittedName>
        <fullName evidence="2">Eukaryotic peptide chain release factor GTP-binding subunit</fullName>
    </submittedName>
</protein>
<feature type="region of interest" description="Disordered" evidence="1">
    <location>
        <begin position="1"/>
        <end position="86"/>
    </location>
</feature>
<proteinExistence type="predicted"/>
<reference evidence="2" key="2">
    <citation type="submission" date="2014-07" db="EMBL/GenBank/DDBJ databases">
        <authorList>
            <person name="Hull J."/>
        </authorList>
    </citation>
    <scope>NUCLEOTIDE SEQUENCE</scope>
</reference>
<organism evidence="2">
    <name type="scientific">Lygus hesperus</name>
    <name type="common">Western plant bug</name>
    <dbReference type="NCBI Taxonomy" id="30085"/>
    <lineage>
        <taxon>Eukaryota</taxon>
        <taxon>Metazoa</taxon>
        <taxon>Ecdysozoa</taxon>
        <taxon>Arthropoda</taxon>
        <taxon>Hexapoda</taxon>
        <taxon>Insecta</taxon>
        <taxon>Pterygota</taxon>
        <taxon>Neoptera</taxon>
        <taxon>Paraneoptera</taxon>
        <taxon>Hemiptera</taxon>
        <taxon>Heteroptera</taxon>
        <taxon>Panheteroptera</taxon>
        <taxon>Cimicomorpha</taxon>
        <taxon>Miridae</taxon>
        <taxon>Mirini</taxon>
        <taxon>Lygus</taxon>
    </lineage>
</organism>
<evidence type="ECO:0000313" key="2">
    <source>
        <dbReference type="EMBL" id="JAG23793.1"/>
    </source>
</evidence>
<sequence>GRVLSSFGQEGSEEGQFKFPSREECSTASTSGQKTYTRSLSGPASTSSVDTPTEIAKSPTDPIVPAQSPSQRPPLARSVSLGHRHVTSYAPDPTLIRLRALGVTSPGSGGGRPG</sequence>
<feature type="non-terminal residue" evidence="2">
    <location>
        <position position="1"/>
    </location>
</feature>